<protein>
    <submittedName>
        <fullName evidence="1">Uncharacterized protein</fullName>
    </submittedName>
</protein>
<evidence type="ECO:0000313" key="1">
    <source>
        <dbReference type="EMBL" id="GBP57184.1"/>
    </source>
</evidence>
<organism evidence="1 2">
    <name type="scientific">Eumeta variegata</name>
    <name type="common">Bagworm moth</name>
    <name type="synonym">Eumeta japonica</name>
    <dbReference type="NCBI Taxonomy" id="151549"/>
    <lineage>
        <taxon>Eukaryota</taxon>
        <taxon>Metazoa</taxon>
        <taxon>Ecdysozoa</taxon>
        <taxon>Arthropoda</taxon>
        <taxon>Hexapoda</taxon>
        <taxon>Insecta</taxon>
        <taxon>Pterygota</taxon>
        <taxon>Neoptera</taxon>
        <taxon>Endopterygota</taxon>
        <taxon>Lepidoptera</taxon>
        <taxon>Glossata</taxon>
        <taxon>Ditrysia</taxon>
        <taxon>Tineoidea</taxon>
        <taxon>Psychidae</taxon>
        <taxon>Oiketicinae</taxon>
        <taxon>Eumeta</taxon>
    </lineage>
</organism>
<reference evidence="1 2" key="1">
    <citation type="journal article" date="2019" name="Commun. Biol.">
        <title>The bagworm genome reveals a unique fibroin gene that provides high tensile strength.</title>
        <authorList>
            <person name="Kono N."/>
            <person name="Nakamura H."/>
            <person name="Ohtoshi R."/>
            <person name="Tomita M."/>
            <person name="Numata K."/>
            <person name="Arakawa K."/>
        </authorList>
    </citation>
    <scope>NUCLEOTIDE SEQUENCE [LARGE SCALE GENOMIC DNA]</scope>
</reference>
<dbReference type="EMBL" id="BGZK01000710">
    <property type="protein sequence ID" value="GBP57184.1"/>
    <property type="molecule type" value="Genomic_DNA"/>
</dbReference>
<dbReference type="Proteomes" id="UP000299102">
    <property type="component" value="Unassembled WGS sequence"/>
</dbReference>
<comment type="caution">
    <text evidence="1">The sequence shown here is derived from an EMBL/GenBank/DDBJ whole genome shotgun (WGS) entry which is preliminary data.</text>
</comment>
<accession>A0A4C1X4A5</accession>
<name>A0A4C1X4A5_EUMVA</name>
<evidence type="ECO:0000313" key="2">
    <source>
        <dbReference type="Proteomes" id="UP000299102"/>
    </source>
</evidence>
<sequence>MSELTKEFSTEESLITTCAAYHKDRVKAYLASGLQHEANEHAGRRKADGHALYSHAQPEGVPCVQKTRQVACTLRSSLSTTLRTRSIVTDFFLHVVPGFLNPERDLKFKNPHTYTALNRHFERESEKHVPRKRIPDAEKECRPFSLCGARGKCHTDTPARPLARSGPIGLRSSPHELDKVRRPPLRFRIMANYPSTVTEPAAQIKTRAVIPSAASRALGRSFVNILSARTSAVVT</sequence>
<keyword evidence="2" id="KW-1185">Reference proteome</keyword>
<dbReference type="AlphaFoldDB" id="A0A4C1X4A5"/>
<gene>
    <name evidence="1" type="ORF">EVAR_37863_1</name>
</gene>
<proteinExistence type="predicted"/>